<evidence type="ECO:0000313" key="2">
    <source>
        <dbReference type="Proteomes" id="UP001153069"/>
    </source>
</evidence>
<name>A0A9N8EYR1_9STRA</name>
<dbReference type="Proteomes" id="UP001153069">
    <property type="component" value="Unassembled WGS sequence"/>
</dbReference>
<comment type="caution">
    <text evidence="1">The sequence shown here is derived from an EMBL/GenBank/DDBJ whole genome shotgun (WGS) entry which is preliminary data.</text>
</comment>
<dbReference type="EMBL" id="CAICTM010002128">
    <property type="protein sequence ID" value="CAB9528031.1"/>
    <property type="molecule type" value="Genomic_DNA"/>
</dbReference>
<evidence type="ECO:0008006" key="3">
    <source>
        <dbReference type="Google" id="ProtNLM"/>
    </source>
</evidence>
<accession>A0A9N8EYR1</accession>
<proteinExistence type="predicted"/>
<keyword evidence="2" id="KW-1185">Reference proteome</keyword>
<dbReference type="AlphaFoldDB" id="A0A9N8EYR1"/>
<dbReference type="OrthoDB" id="7691805at2759"/>
<gene>
    <name evidence="1" type="ORF">SEMRO_2130_G315840.1</name>
</gene>
<organism evidence="1 2">
    <name type="scientific">Seminavis robusta</name>
    <dbReference type="NCBI Taxonomy" id="568900"/>
    <lineage>
        <taxon>Eukaryota</taxon>
        <taxon>Sar</taxon>
        <taxon>Stramenopiles</taxon>
        <taxon>Ochrophyta</taxon>
        <taxon>Bacillariophyta</taxon>
        <taxon>Bacillariophyceae</taxon>
        <taxon>Bacillariophycidae</taxon>
        <taxon>Naviculales</taxon>
        <taxon>Naviculaceae</taxon>
        <taxon>Seminavis</taxon>
    </lineage>
</organism>
<protein>
    <recommendedName>
        <fullName evidence="3">Integrase catalytic domain-containing protein</fullName>
    </recommendedName>
</protein>
<reference evidence="1" key="1">
    <citation type="submission" date="2020-06" db="EMBL/GenBank/DDBJ databases">
        <authorList>
            <consortium name="Plant Systems Biology data submission"/>
        </authorList>
    </citation>
    <scope>NUCLEOTIDE SEQUENCE</scope>
    <source>
        <strain evidence="1">D6</strain>
    </source>
</reference>
<evidence type="ECO:0000313" key="1">
    <source>
        <dbReference type="EMBL" id="CAB9528031.1"/>
    </source>
</evidence>
<sequence>MMTLTKERVTIKFDRIFKTSKGLLGAVHAVPKAEIAGVSLEEGKTVDINKLHRILGHATEETIRETAKFYKWKLIGKFTACDACRIANARQKDVAKTTNTKSTVPGERLMFDISSVSAKSYGGNKYWGIVVDDCTDKVWTVLLKKKSDLGSKLVTLIKTLKGLGRW</sequence>